<organism evidence="1 2">
    <name type="scientific">Streptomyces albireticuli</name>
    <dbReference type="NCBI Taxonomy" id="1940"/>
    <lineage>
        <taxon>Bacteria</taxon>
        <taxon>Bacillati</taxon>
        <taxon>Actinomycetota</taxon>
        <taxon>Actinomycetes</taxon>
        <taxon>Kitasatosporales</taxon>
        <taxon>Streptomycetaceae</taxon>
        <taxon>Streptomyces</taxon>
    </lineage>
</organism>
<evidence type="ECO:0000313" key="1">
    <source>
        <dbReference type="EMBL" id="PAU46892.1"/>
    </source>
</evidence>
<evidence type="ECO:0000313" key="2">
    <source>
        <dbReference type="Proteomes" id="UP000218944"/>
    </source>
</evidence>
<dbReference type="AlphaFoldDB" id="A0A2A2D6E8"/>
<dbReference type="Proteomes" id="UP000218944">
    <property type="component" value="Unassembled WGS sequence"/>
</dbReference>
<sequence length="103" mass="12137">MNPRPLSRAERSAERRQNWLKEEAKKARESRGEAGQMEFWLRLARSRMAKDVKENRQDVYSGFALICRLFITALDQRVEGNGRIWSDLLQYAEQVVAKHPPRH</sequence>
<protein>
    <submittedName>
        <fullName evidence="1">Uncharacterized protein</fullName>
    </submittedName>
</protein>
<accession>A0A2A2D6E8</accession>
<gene>
    <name evidence="1" type="ORF">CK936_21560</name>
</gene>
<keyword evidence="2" id="KW-1185">Reference proteome</keyword>
<name>A0A2A2D6E8_9ACTN</name>
<dbReference type="EMBL" id="NSJV01000413">
    <property type="protein sequence ID" value="PAU46892.1"/>
    <property type="molecule type" value="Genomic_DNA"/>
</dbReference>
<comment type="caution">
    <text evidence="1">The sequence shown here is derived from an EMBL/GenBank/DDBJ whole genome shotgun (WGS) entry which is preliminary data.</text>
</comment>
<reference evidence="1 2" key="1">
    <citation type="submission" date="2017-08" db="EMBL/GenBank/DDBJ databases">
        <title>Genome sequence of Streptomyces albireticuli NRRL B-1670.</title>
        <authorList>
            <person name="Graham D.E."/>
            <person name="Mahan K.M."/>
            <person name="Klingeman D.M."/>
            <person name="Hettich R.L."/>
            <person name="Parry R.J."/>
            <person name="Spain J.C."/>
        </authorList>
    </citation>
    <scope>NUCLEOTIDE SEQUENCE [LARGE SCALE GENOMIC DNA]</scope>
    <source>
        <strain evidence="1 2">NRRL B-1670</strain>
    </source>
</reference>
<dbReference type="RefSeq" id="WP_095582598.1">
    <property type="nucleotide sequence ID" value="NZ_JAJQQQ010000020.1"/>
</dbReference>
<proteinExistence type="predicted"/>